<reference evidence="7" key="1">
    <citation type="submission" date="2016-02" db="EMBL/GenBank/DDBJ databases">
        <title>Comparative genomics of biotechnologically important yeasts.</title>
        <authorList>
            <consortium name="DOE Joint Genome Institute"/>
            <person name="Riley R."/>
            <person name="Haridas S."/>
            <person name="Wolfe K.H."/>
            <person name="Lopes M.R."/>
            <person name="Hittinger C.T."/>
            <person name="Goker M."/>
            <person name="Salamov A."/>
            <person name="Wisecaver J."/>
            <person name="Long T.M."/>
            <person name="Aerts A.L."/>
            <person name="Barry K."/>
            <person name="Choi C."/>
            <person name="Clum A."/>
            <person name="Coughlan A.Y."/>
            <person name="Deshpande S."/>
            <person name="Douglass A.P."/>
            <person name="Hanson S.J."/>
            <person name="Klenk H.-P."/>
            <person name="Labutti K."/>
            <person name="Lapidus A."/>
            <person name="Lindquist E."/>
            <person name="Lipzen A."/>
            <person name="Meier-Kolthoff J.P."/>
            <person name="Ohm R.A."/>
            <person name="Otillar R.P."/>
            <person name="Pangilinan J."/>
            <person name="Peng Y."/>
            <person name="Rokas A."/>
            <person name="Rosa C.A."/>
            <person name="Scheuner C."/>
            <person name="Sibirny A.A."/>
            <person name="Slot J.C."/>
            <person name="Stielow J.B."/>
            <person name="Sun H."/>
            <person name="Kurtzman C.P."/>
            <person name="Blackwell M."/>
            <person name="Jeffries T.W."/>
            <person name="Grigoriev I.V."/>
        </authorList>
    </citation>
    <scope>NUCLEOTIDE SEQUENCE [LARGE SCALE GENOMIC DNA]</scope>
    <source>
        <strain evidence="7">NRRL Y-17796</strain>
    </source>
</reference>
<keyword evidence="7" id="KW-1185">Reference proteome</keyword>
<dbReference type="Pfam" id="PF08314">
    <property type="entry name" value="Sec39"/>
    <property type="match status" value="1"/>
</dbReference>
<dbReference type="PANTHER" id="PTHR40787:SF3">
    <property type="entry name" value="PROTEIN TRANSPORT PROTEIN SEC39"/>
    <property type="match status" value="1"/>
</dbReference>
<dbReference type="PANTHER" id="PTHR40787">
    <property type="entry name" value="SECRETED PROTEIN"/>
    <property type="match status" value="1"/>
</dbReference>
<name>A0A1E4TJS3_9ASCO</name>
<evidence type="ECO:0000313" key="7">
    <source>
        <dbReference type="Proteomes" id="UP000095023"/>
    </source>
</evidence>
<keyword evidence="3" id="KW-0256">Endoplasmic reticulum</keyword>
<keyword evidence="2" id="KW-0813">Transport</keyword>
<protein>
    <recommendedName>
        <fullName evidence="5">Sec39 domain-containing protein</fullName>
    </recommendedName>
</protein>
<accession>A0A1E4TJS3</accession>
<dbReference type="EMBL" id="KV453841">
    <property type="protein sequence ID" value="ODV91993.1"/>
    <property type="molecule type" value="Genomic_DNA"/>
</dbReference>
<organism evidence="6 7">
    <name type="scientific">Tortispora caseinolytica NRRL Y-17796</name>
    <dbReference type="NCBI Taxonomy" id="767744"/>
    <lineage>
        <taxon>Eukaryota</taxon>
        <taxon>Fungi</taxon>
        <taxon>Dikarya</taxon>
        <taxon>Ascomycota</taxon>
        <taxon>Saccharomycotina</taxon>
        <taxon>Trigonopsidomycetes</taxon>
        <taxon>Trigonopsidales</taxon>
        <taxon>Trigonopsidaceae</taxon>
        <taxon>Tortispora</taxon>
    </lineage>
</organism>
<evidence type="ECO:0000259" key="5">
    <source>
        <dbReference type="Pfam" id="PF08314"/>
    </source>
</evidence>
<dbReference type="GO" id="GO:0015031">
    <property type="term" value="P:protein transport"/>
    <property type="evidence" value="ECO:0007669"/>
    <property type="project" value="UniProtKB-KW"/>
</dbReference>
<proteinExistence type="predicted"/>
<gene>
    <name evidence="6" type="ORF">CANCADRAFT_577</name>
</gene>
<evidence type="ECO:0000256" key="3">
    <source>
        <dbReference type="ARBA" id="ARBA00022824"/>
    </source>
</evidence>
<evidence type="ECO:0000256" key="2">
    <source>
        <dbReference type="ARBA" id="ARBA00022448"/>
    </source>
</evidence>
<evidence type="ECO:0000256" key="4">
    <source>
        <dbReference type="ARBA" id="ARBA00022927"/>
    </source>
</evidence>
<sequence length="331" mass="36979">MLGISEDLSDEAVLESISNLEILVESTLTKISLNELHENIAKELLTIGKATLVGKLYINGTASTQLSMERLESICLSVTEEFISTAPSCDNVQIDRAIRCIDLLYPHFLDSRSLQQTHTCLEAIKELSHYRLESPDGVILPVQIIHDPNLNEMFTTLVDQNPGVSNDPDNLLEIATKLVEGKSTKHNKLALHAHILSACVQDALARQDFKLAYTICGSRLDRMAESDTEAANHAWQAFYLLGKHVSFSGIDEFVQEKHHALAVALKYCPPEQIDHVISTWRASQTQLSEIYKGQPPLNSTHHLNHDLRELGHLNARAKEHISNLLSWALRT</sequence>
<dbReference type="GO" id="GO:0006890">
    <property type="term" value="P:retrograde vesicle-mediated transport, Golgi to endoplasmic reticulum"/>
    <property type="evidence" value="ECO:0007669"/>
    <property type="project" value="InterPro"/>
</dbReference>
<dbReference type="AlphaFoldDB" id="A0A1E4TJS3"/>
<dbReference type="GO" id="GO:0005783">
    <property type="term" value="C:endoplasmic reticulum"/>
    <property type="evidence" value="ECO:0007669"/>
    <property type="project" value="UniProtKB-SubCell"/>
</dbReference>
<dbReference type="InterPro" id="IPR013244">
    <property type="entry name" value="Sec39_domain"/>
</dbReference>
<keyword evidence="4" id="KW-0653">Protein transport</keyword>
<feature type="domain" description="Sec39" evidence="5">
    <location>
        <begin position="26"/>
        <end position="290"/>
    </location>
</feature>
<dbReference type="OrthoDB" id="27490at2759"/>
<evidence type="ECO:0000313" key="6">
    <source>
        <dbReference type="EMBL" id="ODV91993.1"/>
    </source>
</evidence>
<evidence type="ECO:0000256" key="1">
    <source>
        <dbReference type="ARBA" id="ARBA00004240"/>
    </source>
</evidence>
<comment type="subcellular location">
    <subcellularLocation>
        <location evidence="1">Endoplasmic reticulum</location>
    </subcellularLocation>
</comment>
<dbReference type="Proteomes" id="UP000095023">
    <property type="component" value="Unassembled WGS sequence"/>
</dbReference>